<comment type="caution">
    <text evidence="1">The sequence shown here is derived from an EMBL/GenBank/DDBJ whole genome shotgun (WGS) entry which is preliminary data.</text>
</comment>
<accession>A0ABQ7FI08</accession>
<sequence>MKQFRDYEGDVWTERADGSYACTPGGPIAECYAELDDDFGPLTPVNAETETIIAGVLEVLADDAEYAYRDSVGESAEINRQIMLRARAAIARLRR</sequence>
<organism evidence="1 2">
    <name type="scientific">Streptomyces lycii</name>
    <dbReference type="NCBI Taxonomy" id="2654337"/>
    <lineage>
        <taxon>Bacteria</taxon>
        <taxon>Bacillati</taxon>
        <taxon>Actinomycetota</taxon>
        <taxon>Actinomycetes</taxon>
        <taxon>Kitasatosporales</taxon>
        <taxon>Streptomycetaceae</taxon>
        <taxon>Streptomyces</taxon>
    </lineage>
</organism>
<dbReference type="Proteomes" id="UP000621266">
    <property type="component" value="Unassembled WGS sequence"/>
</dbReference>
<evidence type="ECO:0000313" key="1">
    <source>
        <dbReference type="EMBL" id="KAF4408631.1"/>
    </source>
</evidence>
<dbReference type="RefSeq" id="WP_156206114.1">
    <property type="nucleotide sequence ID" value="NZ_WHPN01000268.1"/>
</dbReference>
<protein>
    <submittedName>
        <fullName evidence="1">Uncharacterized protein</fullName>
    </submittedName>
</protein>
<evidence type="ECO:0000313" key="2">
    <source>
        <dbReference type="Proteomes" id="UP000621266"/>
    </source>
</evidence>
<name>A0ABQ7FI08_9ACTN</name>
<reference evidence="1 2" key="1">
    <citation type="submission" date="2019-10" db="EMBL/GenBank/DDBJ databases">
        <title>Streptomyces tenebrisbrunneis sp.nov., an endogenous actinomycete isolated from of Lycium ruthenicum.</title>
        <authorList>
            <person name="Ma L."/>
        </authorList>
    </citation>
    <scope>NUCLEOTIDE SEQUENCE [LARGE SCALE GENOMIC DNA]</scope>
    <source>
        <strain evidence="1 2">TRM 66187</strain>
    </source>
</reference>
<keyword evidence="2" id="KW-1185">Reference proteome</keyword>
<proteinExistence type="predicted"/>
<gene>
    <name evidence="1" type="ORF">GCU69_13105</name>
</gene>
<dbReference type="EMBL" id="WHPN01000268">
    <property type="protein sequence ID" value="KAF4408631.1"/>
    <property type="molecule type" value="Genomic_DNA"/>
</dbReference>